<protein>
    <submittedName>
        <fullName evidence="6">Lipid kinase</fullName>
    </submittedName>
</protein>
<dbReference type="InterPro" id="IPR045540">
    <property type="entry name" value="YegS/DAGK_C"/>
</dbReference>
<dbReference type="InterPro" id="IPR050187">
    <property type="entry name" value="Lipid_Phosphate_FormReg"/>
</dbReference>
<reference evidence="6 7" key="1">
    <citation type="journal article" date="2015" name="Genome Announc.">
        <title>Genome Assemblies of Three Soil-Associated Devosia species: D. insulae, D. limi, and D. soli.</title>
        <authorList>
            <person name="Hassan Y.I."/>
            <person name="Lepp D."/>
            <person name="Zhou T."/>
        </authorList>
    </citation>
    <scope>NUCLEOTIDE SEQUENCE [LARGE SCALE GENOMIC DNA]</scope>
    <source>
        <strain evidence="6 7">DS-56</strain>
    </source>
</reference>
<dbReference type="Proteomes" id="UP000095463">
    <property type="component" value="Unassembled WGS sequence"/>
</dbReference>
<keyword evidence="7" id="KW-1185">Reference proteome</keyword>
<dbReference type="InterPro" id="IPR017438">
    <property type="entry name" value="ATP-NAD_kinase_N"/>
</dbReference>
<keyword evidence="4" id="KW-0067">ATP-binding</keyword>
<evidence type="ECO:0000256" key="3">
    <source>
        <dbReference type="ARBA" id="ARBA00022777"/>
    </source>
</evidence>
<organism evidence="6 7">
    <name type="scientific">Devosia insulae DS-56</name>
    <dbReference type="NCBI Taxonomy" id="1116389"/>
    <lineage>
        <taxon>Bacteria</taxon>
        <taxon>Pseudomonadati</taxon>
        <taxon>Pseudomonadota</taxon>
        <taxon>Alphaproteobacteria</taxon>
        <taxon>Hyphomicrobiales</taxon>
        <taxon>Devosiaceae</taxon>
        <taxon>Devosia</taxon>
    </lineage>
</organism>
<dbReference type="Gene3D" id="2.60.200.40">
    <property type="match status" value="1"/>
</dbReference>
<dbReference type="PROSITE" id="PS50146">
    <property type="entry name" value="DAGK"/>
    <property type="match status" value="1"/>
</dbReference>
<evidence type="ECO:0000313" key="6">
    <source>
        <dbReference type="EMBL" id="OEO32657.1"/>
    </source>
</evidence>
<evidence type="ECO:0000256" key="1">
    <source>
        <dbReference type="ARBA" id="ARBA00022679"/>
    </source>
</evidence>
<dbReference type="EMBL" id="LAJE02000063">
    <property type="protein sequence ID" value="OEO32657.1"/>
    <property type="molecule type" value="Genomic_DNA"/>
</dbReference>
<evidence type="ECO:0000256" key="4">
    <source>
        <dbReference type="ARBA" id="ARBA00022840"/>
    </source>
</evidence>
<keyword evidence="2" id="KW-0547">Nucleotide-binding</keyword>
<dbReference type="Pfam" id="PF00781">
    <property type="entry name" value="DAGK_cat"/>
    <property type="match status" value="1"/>
</dbReference>
<accession>A0A1E5XVP1</accession>
<dbReference type="SUPFAM" id="SSF111331">
    <property type="entry name" value="NAD kinase/diacylglycerol kinase-like"/>
    <property type="match status" value="1"/>
</dbReference>
<dbReference type="NCBIfam" id="TIGR00147">
    <property type="entry name" value="YegS/Rv2252/BmrU family lipid kinase"/>
    <property type="match status" value="1"/>
</dbReference>
<evidence type="ECO:0000256" key="2">
    <source>
        <dbReference type="ARBA" id="ARBA00022741"/>
    </source>
</evidence>
<feature type="domain" description="DAGKc" evidence="5">
    <location>
        <begin position="20"/>
        <end position="147"/>
    </location>
</feature>
<dbReference type="InterPro" id="IPR016064">
    <property type="entry name" value="NAD/diacylglycerol_kinase_sf"/>
</dbReference>
<dbReference type="PANTHER" id="PTHR12358">
    <property type="entry name" value="SPHINGOSINE KINASE"/>
    <property type="match status" value="1"/>
</dbReference>
<dbReference type="Pfam" id="PF19279">
    <property type="entry name" value="YegS_C"/>
    <property type="match status" value="1"/>
</dbReference>
<keyword evidence="1" id="KW-0808">Transferase</keyword>
<gene>
    <name evidence="6" type="ORF">VW23_010615</name>
</gene>
<dbReference type="InterPro" id="IPR005218">
    <property type="entry name" value="Diacylglycerol/lipid_kinase"/>
</dbReference>
<keyword evidence="3 6" id="KW-0418">Kinase</keyword>
<evidence type="ECO:0000259" key="5">
    <source>
        <dbReference type="PROSITE" id="PS50146"/>
    </source>
</evidence>
<dbReference type="Gene3D" id="3.40.50.10330">
    <property type="entry name" value="Probable inorganic polyphosphate/atp-NAD kinase, domain 1"/>
    <property type="match status" value="1"/>
</dbReference>
<comment type="caution">
    <text evidence="6">The sequence shown here is derived from an EMBL/GenBank/DDBJ whole genome shotgun (WGS) entry which is preliminary data.</text>
</comment>
<dbReference type="InterPro" id="IPR001206">
    <property type="entry name" value="Diacylglycerol_kinase_cat_dom"/>
</dbReference>
<name>A0A1E5XVP1_9HYPH</name>
<dbReference type="GO" id="GO:0016301">
    <property type="term" value="F:kinase activity"/>
    <property type="evidence" value="ECO:0007669"/>
    <property type="project" value="UniProtKB-KW"/>
</dbReference>
<dbReference type="SMART" id="SM00046">
    <property type="entry name" value="DAGKc"/>
    <property type="match status" value="1"/>
</dbReference>
<sequence length="312" mass="33230">MAAPPSTAVRNVSPALMSLPARRRALMLVNPNARRGTESLDPIVNRLEAGGIDVAIERFSSPGEVAADIVRRRHEADLAIVCGGDGTINAAANGVVAAGLPMGILPMGTANDLARTLEIPTQLELAADIIIAGNQRKVDLGDVNGHPFFNVATIGLGADLAMGLTAETKRRWGRLGYAIGALKVLMQARPFSATIINREGTSQVKTYQIAAGNGRHYGGGSVIEQDASIEDGRLDLYSLEIDNVWKLALMLSAFRSGTHGAWEEVRTARCVEFDIRTKKPRPVNLDGDIVTQTPAHFRIRPGAITVFAPPAS</sequence>
<proteinExistence type="predicted"/>
<dbReference type="AlphaFoldDB" id="A0A1E5XVP1"/>
<evidence type="ECO:0000313" key="7">
    <source>
        <dbReference type="Proteomes" id="UP000095463"/>
    </source>
</evidence>
<dbReference type="GO" id="GO:0005524">
    <property type="term" value="F:ATP binding"/>
    <property type="evidence" value="ECO:0007669"/>
    <property type="project" value="UniProtKB-KW"/>
</dbReference>
<dbReference type="GO" id="GO:0008654">
    <property type="term" value="P:phospholipid biosynthetic process"/>
    <property type="evidence" value="ECO:0007669"/>
    <property type="project" value="InterPro"/>
</dbReference>
<dbReference type="PANTHER" id="PTHR12358:SF54">
    <property type="entry name" value="SPHINGOSINE KINASE RELATED PROTEIN"/>
    <property type="match status" value="1"/>
</dbReference>
<dbReference type="NCBIfam" id="NF009604">
    <property type="entry name" value="PRK13057.1"/>
    <property type="match status" value="1"/>
</dbReference>